<evidence type="ECO:0000313" key="2">
    <source>
        <dbReference type="EMBL" id="KAK9872546.1"/>
    </source>
</evidence>
<dbReference type="EMBL" id="JARQZJ010000011">
    <property type="protein sequence ID" value="KAK9872546.1"/>
    <property type="molecule type" value="Genomic_DNA"/>
</dbReference>
<feature type="region of interest" description="Disordered" evidence="1">
    <location>
        <begin position="55"/>
        <end position="75"/>
    </location>
</feature>
<feature type="compositionally biased region" description="Basic and acidic residues" evidence="1">
    <location>
        <begin position="55"/>
        <end position="65"/>
    </location>
</feature>
<accession>A0AAW1TM68</accession>
<organism evidence="2 3">
    <name type="scientific">Henosepilachna vigintioctopunctata</name>
    <dbReference type="NCBI Taxonomy" id="420089"/>
    <lineage>
        <taxon>Eukaryota</taxon>
        <taxon>Metazoa</taxon>
        <taxon>Ecdysozoa</taxon>
        <taxon>Arthropoda</taxon>
        <taxon>Hexapoda</taxon>
        <taxon>Insecta</taxon>
        <taxon>Pterygota</taxon>
        <taxon>Neoptera</taxon>
        <taxon>Endopterygota</taxon>
        <taxon>Coleoptera</taxon>
        <taxon>Polyphaga</taxon>
        <taxon>Cucujiformia</taxon>
        <taxon>Coccinelloidea</taxon>
        <taxon>Coccinellidae</taxon>
        <taxon>Epilachninae</taxon>
        <taxon>Epilachnini</taxon>
        <taxon>Henosepilachna</taxon>
    </lineage>
</organism>
<dbReference type="AlphaFoldDB" id="A0AAW1TM68"/>
<keyword evidence="3" id="KW-1185">Reference proteome</keyword>
<evidence type="ECO:0000313" key="3">
    <source>
        <dbReference type="Proteomes" id="UP001431783"/>
    </source>
</evidence>
<protein>
    <submittedName>
        <fullName evidence="2">Uncharacterized protein</fullName>
    </submittedName>
</protein>
<sequence>MWMTVSCLVLEECAMNGTFEIPSSSVTFNRKDFVYCILQIFLGGPKGTCKCGKIEGGEGEGKGKENWSPTGGGGG</sequence>
<comment type="caution">
    <text evidence="2">The sequence shown here is derived from an EMBL/GenBank/DDBJ whole genome shotgun (WGS) entry which is preliminary data.</text>
</comment>
<gene>
    <name evidence="2" type="ORF">WA026_018010</name>
</gene>
<proteinExistence type="predicted"/>
<evidence type="ECO:0000256" key="1">
    <source>
        <dbReference type="SAM" id="MobiDB-lite"/>
    </source>
</evidence>
<name>A0AAW1TM68_9CUCU</name>
<dbReference type="Proteomes" id="UP001431783">
    <property type="component" value="Unassembled WGS sequence"/>
</dbReference>
<reference evidence="2 3" key="1">
    <citation type="submission" date="2023-03" db="EMBL/GenBank/DDBJ databases">
        <title>Genome insight into feeding habits of ladybird beetles.</title>
        <authorList>
            <person name="Li H.-S."/>
            <person name="Huang Y.-H."/>
            <person name="Pang H."/>
        </authorList>
    </citation>
    <scope>NUCLEOTIDE SEQUENCE [LARGE SCALE GENOMIC DNA]</scope>
    <source>
        <strain evidence="2">SYSU_2023b</strain>
        <tissue evidence="2">Whole body</tissue>
    </source>
</reference>